<keyword evidence="8" id="KW-1185">Reference proteome</keyword>
<evidence type="ECO:0000256" key="4">
    <source>
        <dbReference type="ARBA" id="ARBA00022705"/>
    </source>
</evidence>
<evidence type="ECO:0000256" key="5">
    <source>
        <dbReference type="ARBA" id="ARBA00022932"/>
    </source>
</evidence>
<keyword evidence="5" id="KW-0808">Transferase</keyword>
<dbReference type="RefSeq" id="WP_125752522.1">
    <property type="nucleotide sequence ID" value="NZ_JBHTON010000009.1"/>
</dbReference>
<gene>
    <name evidence="7" type="ORF">ACFQ5J_04385</name>
</gene>
<dbReference type="Gene3D" id="3.40.1170.60">
    <property type="match status" value="1"/>
</dbReference>
<dbReference type="Pfam" id="PF00817">
    <property type="entry name" value="IMS"/>
    <property type="match status" value="1"/>
</dbReference>
<keyword evidence="4" id="KW-0235">DNA replication</keyword>
<evidence type="ECO:0000256" key="3">
    <source>
        <dbReference type="ARBA" id="ARBA00022695"/>
    </source>
</evidence>
<keyword evidence="5" id="KW-0239">DNA-directed DNA polymerase</keyword>
<keyword evidence="2" id="KW-0515">Mutator protein</keyword>
<dbReference type="SUPFAM" id="SSF56672">
    <property type="entry name" value="DNA/RNA polymerases"/>
    <property type="match status" value="1"/>
</dbReference>
<dbReference type="InterPro" id="IPR043128">
    <property type="entry name" value="Rev_trsase/Diguanyl_cyclase"/>
</dbReference>
<dbReference type="Pfam" id="PF21999">
    <property type="entry name" value="IMS_HHH_1"/>
    <property type="match status" value="1"/>
</dbReference>
<evidence type="ECO:0000313" key="8">
    <source>
        <dbReference type="Proteomes" id="UP001597252"/>
    </source>
</evidence>
<dbReference type="SUPFAM" id="SSF100879">
    <property type="entry name" value="Lesion bypass DNA polymerase (Y-family), little finger domain"/>
    <property type="match status" value="1"/>
</dbReference>
<dbReference type="Proteomes" id="UP001597252">
    <property type="component" value="Unassembled WGS sequence"/>
</dbReference>
<dbReference type="InterPro" id="IPR001126">
    <property type="entry name" value="UmuC"/>
</dbReference>
<protein>
    <submittedName>
        <fullName evidence="7">DNA polymerase</fullName>
    </submittedName>
</protein>
<dbReference type="PANTHER" id="PTHR11076">
    <property type="entry name" value="DNA REPAIR POLYMERASE UMUC / TRANSFERASE FAMILY MEMBER"/>
    <property type="match status" value="1"/>
</dbReference>
<dbReference type="Pfam" id="PF11799">
    <property type="entry name" value="IMS_C"/>
    <property type="match status" value="1"/>
</dbReference>
<dbReference type="InterPro" id="IPR017961">
    <property type="entry name" value="DNA_pol_Y-fam_little_finger"/>
</dbReference>
<evidence type="ECO:0000259" key="6">
    <source>
        <dbReference type="PROSITE" id="PS50173"/>
    </source>
</evidence>
<accession>A0ABW4E4I1</accession>
<dbReference type="Gene3D" id="3.30.70.270">
    <property type="match status" value="1"/>
</dbReference>
<dbReference type="InterPro" id="IPR043502">
    <property type="entry name" value="DNA/RNA_pol_sf"/>
</dbReference>
<evidence type="ECO:0000256" key="2">
    <source>
        <dbReference type="ARBA" id="ARBA00022457"/>
    </source>
</evidence>
<name>A0ABW4E4I1_9LACO</name>
<dbReference type="InterPro" id="IPR053848">
    <property type="entry name" value="IMS_HHH_1"/>
</dbReference>
<dbReference type="InterPro" id="IPR036775">
    <property type="entry name" value="DNA_pol_Y-fam_lit_finger_sf"/>
</dbReference>
<proteinExistence type="inferred from homology"/>
<comment type="caution">
    <text evidence="7">The sequence shown here is derived from an EMBL/GenBank/DDBJ whole genome shotgun (WGS) entry which is preliminary data.</text>
</comment>
<evidence type="ECO:0000256" key="1">
    <source>
        <dbReference type="ARBA" id="ARBA00010945"/>
    </source>
</evidence>
<feature type="domain" description="UmuC" evidence="6">
    <location>
        <begin position="16"/>
        <end position="205"/>
    </location>
</feature>
<dbReference type="PANTHER" id="PTHR11076:SF35">
    <property type="entry name" value="DNA REPAIR PROTEIN HOMOLOG YOBH"/>
    <property type="match status" value="1"/>
</dbReference>
<sequence length="430" mass="47571">MSTPLDDPTRLPSRDIMCIDCKSFYASVEAIRRGEYPLAAKNAVLSRAESQGGLILAASPIVKAKYGVKLGTRYFEIRPDMDIQICAPHMQLYIEINYLINSIYREFAMDADWYVYSIDESFIDVSHVHGLFGGNQAIASAIQDRVFQRTGIITTVGIGQNPLLAKLALDNDAKVRPPWQASWGYADVPKKLWAIDSLTNFWSIGSKTAVKLERMGIHTLYDVAHTPAAKLKAKLGVLGTALYYHAWGIDYSVLAKRYIPHSDNRGVGNSQVLMRDYVTAADCLTVLCEIGGQVAARLRKHHQVCQVVAISVGFAEPNAAGQTHWGAQVHVDPTSQTDEINRAVRWLFRTHWNGEVLRSVGVRASRVSTPETVQISLFEPAENREATDRLELIMDKIRAKWGYKAIFRASSKTAGGTALERAGLVGGHAK</sequence>
<dbReference type="EMBL" id="JBHTON010000009">
    <property type="protein sequence ID" value="MFD1484469.1"/>
    <property type="molecule type" value="Genomic_DNA"/>
</dbReference>
<reference evidence="8" key="1">
    <citation type="journal article" date="2019" name="Int. J. Syst. Evol. Microbiol.">
        <title>The Global Catalogue of Microorganisms (GCM) 10K type strain sequencing project: providing services to taxonomists for standard genome sequencing and annotation.</title>
        <authorList>
            <consortium name="The Broad Institute Genomics Platform"/>
            <consortium name="The Broad Institute Genome Sequencing Center for Infectious Disease"/>
            <person name="Wu L."/>
            <person name="Ma J."/>
        </authorList>
    </citation>
    <scope>NUCLEOTIDE SEQUENCE [LARGE SCALE GENOMIC DNA]</scope>
    <source>
        <strain evidence="8">CCM 8903</strain>
    </source>
</reference>
<keyword evidence="3" id="KW-0548">Nucleotidyltransferase</keyword>
<dbReference type="Gene3D" id="3.30.1490.100">
    <property type="entry name" value="DNA polymerase, Y-family, little finger domain"/>
    <property type="match status" value="1"/>
</dbReference>
<organism evidence="7 8">
    <name type="scientific">Lacticaseibacillus baoqingensis</name>
    <dbReference type="NCBI Taxonomy" id="2486013"/>
    <lineage>
        <taxon>Bacteria</taxon>
        <taxon>Bacillati</taxon>
        <taxon>Bacillota</taxon>
        <taxon>Bacilli</taxon>
        <taxon>Lactobacillales</taxon>
        <taxon>Lactobacillaceae</taxon>
        <taxon>Lacticaseibacillus</taxon>
    </lineage>
</organism>
<dbReference type="Gene3D" id="1.10.150.20">
    <property type="entry name" value="5' to 3' exonuclease, C-terminal subdomain"/>
    <property type="match status" value="1"/>
</dbReference>
<evidence type="ECO:0000313" key="7">
    <source>
        <dbReference type="EMBL" id="MFD1484469.1"/>
    </source>
</evidence>
<comment type="similarity">
    <text evidence="1">Belongs to the DNA polymerase type-Y family.</text>
</comment>
<dbReference type="PROSITE" id="PS50173">
    <property type="entry name" value="UMUC"/>
    <property type="match status" value="1"/>
</dbReference>
<dbReference type="InterPro" id="IPR050116">
    <property type="entry name" value="DNA_polymerase-Y"/>
</dbReference>